<evidence type="ECO:0000313" key="4">
    <source>
        <dbReference type="Proteomes" id="UP001428341"/>
    </source>
</evidence>
<gene>
    <name evidence="3" type="ORF">WN944_018786</name>
</gene>
<keyword evidence="4" id="KW-1185">Reference proteome</keyword>
<name>A0AAP0LWY6_9ROSI</name>
<keyword evidence="2" id="KW-1133">Transmembrane helix</keyword>
<organism evidence="3 4">
    <name type="scientific">Citrus x changshan-huyou</name>
    <dbReference type="NCBI Taxonomy" id="2935761"/>
    <lineage>
        <taxon>Eukaryota</taxon>
        <taxon>Viridiplantae</taxon>
        <taxon>Streptophyta</taxon>
        <taxon>Embryophyta</taxon>
        <taxon>Tracheophyta</taxon>
        <taxon>Spermatophyta</taxon>
        <taxon>Magnoliopsida</taxon>
        <taxon>eudicotyledons</taxon>
        <taxon>Gunneridae</taxon>
        <taxon>Pentapetalae</taxon>
        <taxon>rosids</taxon>
        <taxon>malvids</taxon>
        <taxon>Sapindales</taxon>
        <taxon>Rutaceae</taxon>
        <taxon>Aurantioideae</taxon>
        <taxon>Citrus</taxon>
    </lineage>
</organism>
<keyword evidence="1" id="KW-0175">Coiled coil</keyword>
<reference evidence="3 4" key="1">
    <citation type="submission" date="2024-05" db="EMBL/GenBank/DDBJ databases">
        <title>Haplotype-resolved chromosome-level genome assembly of Huyou (Citrus changshanensis).</title>
        <authorList>
            <person name="Miao C."/>
            <person name="Chen W."/>
            <person name="Wu Y."/>
            <person name="Wang L."/>
            <person name="Zhao S."/>
            <person name="Grierson D."/>
            <person name="Xu C."/>
            <person name="Chen K."/>
        </authorList>
    </citation>
    <scope>NUCLEOTIDE SEQUENCE [LARGE SCALE GENOMIC DNA]</scope>
    <source>
        <strain evidence="3">01-14</strain>
        <tissue evidence="3">Leaf</tissue>
    </source>
</reference>
<accession>A0AAP0LWY6</accession>
<dbReference type="EMBL" id="JBCGBO010000007">
    <property type="protein sequence ID" value="KAK9187392.1"/>
    <property type="molecule type" value="Genomic_DNA"/>
</dbReference>
<comment type="caution">
    <text evidence="3">The sequence shown here is derived from an EMBL/GenBank/DDBJ whole genome shotgun (WGS) entry which is preliminary data.</text>
</comment>
<feature type="coiled-coil region" evidence="1">
    <location>
        <begin position="23"/>
        <end position="50"/>
    </location>
</feature>
<proteinExistence type="predicted"/>
<dbReference type="Proteomes" id="UP001428341">
    <property type="component" value="Unassembled WGS sequence"/>
</dbReference>
<keyword evidence="2" id="KW-0812">Transmembrane</keyword>
<keyword evidence="2" id="KW-0472">Membrane</keyword>
<protein>
    <submittedName>
        <fullName evidence="3">Uncharacterized protein</fullName>
    </submittedName>
</protein>
<sequence length="86" mass="10214">MSEEGREYLGCLEAAIKNNAYRVKNCKKVLEKQREEIERIQNSIKLIQQESEKLFEHYRRKKKMGKLVVLLLLGVLLLLRVLLKKM</sequence>
<evidence type="ECO:0000256" key="1">
    <source>
        <dbReference type="SAM" id="Coils"/>
    </source>
</evidence>
<evidence type="ECO:0000313" key="3">
    <source>
        <dbReference type="EMBL" id="KAK9187392.1"/>
    </source>
</evidence>
<dbReference type="AlphaFoldDB" id="A0AAP0LWY6"/>
<evidence type="ECO:0000256" key="2">
    <source>
        <dbReference type="SAM" id="Phobius"/>
    </source>
</evidence>
<feature type="transmembrane region" description="Helical" evidence="2">
    <location>
        <begin position="67"/>
        <end position="83"/>
    </location>
</feature>